<dbReference type="EMBL" id="SIJK02000004">
    <property type="protein sequence ID" value="MBP1464790.1"/>
    <property type="molecule type" value="Genomic_DNA"/>
</dbReference>
<comment type="caution">
    <text evidence="1">The sequence shown here is derived from an EMBL/GenBank/DDBJ whole genome shotgun (WGS) entry which is preliminary data.</text>
</comment>
<keyword evidence="2" id="KW-1185">Reference proteome</keyword>
<evidence type="ECO:0000313" key="1">
    <source>
        <dbReference type="EMBL" id="MBP1464790.1"/>
    </source>
</evidence>
<name>A0ABS4D5S8_9CHLR</name>
<dbReference type="SUPFAM" id="SSF56655">
    <property type="entry name" value="Carbohydrate phosphatase"/>
    <property type="match status" value="1"/>
</dbReference>
<protein>
    <submittedName>
        <fullName evidence="1">Inositol monophosphatase</fullName>
    </submittedName>
</protein>
<evidence type="ECO:0000313" key="2">
    <source>
        <dbReference type="Proteomes" id="UP001193081"/>
    </source>
</evidence>
<gene>
    <name evidence="1" type="ORF">EYB53_003605</name>
</gene>
<proteinExistence type="predicted"/>
<accession>A0ABS4D5S8</accession>
<sequence>MQIPIDDAEALLALLRLLHEQIRDAVVVACEESAVEELAGVAEDEQAGDTIYAIDRVSEALLVDFFGAYVAPRWPLVLLAEGLPPEGITLPVGISPDKAVIRVLVDPIDGTRGLMYQKRPAWVLTGVAPNRGPATRLRDIVLAVQTEIPLVKQHLCDTLWATAGGPLHAERFNRLSGERWPITLRPSRATTIAHGFAMISRFFPGAREELAAIDEAMVRAVLGPPQAGKAQCFEDQYICSGGQLYELIAGHDRFVADLRPLLDRYMAARGEALGICCHPYDLCTALLAERAGVLLTDEYGNPFDAPFTLDADVGWIGYANTAIRSQIEPVLLAELHRRLKSGSADFSRLPA</sequence>
<dbReference type="Proteomes" id="UP001193081">
    <property type="component" value="Unassembled WGS sequence"/>
</dbReference>
<dbReference type="RefSeq" id="WP_135476837.1">
    <property type="nucleotide sequence ID" value="NZ_SIJK02000004.1"/>
</dbReference>
<reference evidence="1 2" key="1">
    <citation type="submission" date="2021-03" db="EMBL/GenBank/DDBJ databases">
        <authorList>
            <person name="Grouzdev D.S."/>
        </authorList>
    </citation>
    <scope>NUCLEOTIDE SEQUENCE [LARGE SCALE GENOMIC DNA]</scope>
    <source>
        <strain evidence="1 2">M50-1</strain>
    </source>
</reference>
<organism evidence="1 2">
    <name type="scientific">Candidatus Chloroploca mongolica</name>
    <dbReference type="NCBI Taxonomy" id="2528176"/>
    <lineage>
        <taxon>Bacteria</taxon>
        <taxon>Bacillati</taxon>
        <taxon>Chloroflexota</taxon>
        <taxon>Chloroflexia</taxon>
        <taxon>Chloroflexales</taxon>
        <taxon>Chloroflexineae</taxon>
        <taxon>Oscillochloridaceae</taxon>
        <taxon>Candidatus Chloroploca</taxon>
    </lineage>
</organism>